<dbReference type="OrthoDB" id="429813at2759"/>
<evidence type="ECO:0000256" key="1">
    <source>
        <dbReference type="ARBA" id="ARBA00005928"/>
    </source>
</evidence>
<sequence length="790" mass="86937">MENHFSKYSVLVLVLLLISQNILNQTADGRDLRPSEHGLADQESTSKSPGAGNSSSSGMLAFFGVSPASVELPAGRNFTASWMSAGASGRSITRDGKTEDPIREGLFVGSLVCGLAGVVLVAVSAALLLIVRFRKQRRKDVVLAECSEVFMSCTCKNKTPWKDSGVAGAVLKALWKNPLWVDAPPHLPKVLAHLRSTPQQGDPPSNTSQEFAGSITVGCPTGADVNTPVFGPSEGMTGMAEAIFGPSGVTIAVVAAIGPITEVTGADSIVALDPTKVVIGVDPMAALDPSSSSWRNQTYIMEFLAGKSILITGATGFLAKVLVEKILRTQPDIKKLFLLIRASDSESARKRFHTEVLDCELFRVLRDKYGGKFNALAEEKVFPVAGDISFKDLGIENADQILEEVDFIINSAATTVFDERYDVAMSINTLGAINVLNFAKKCLKLNMIVHVSTAYVCGDRSGSVPESPFRLGDTVNNGDTCLDIDEEKRVIEEKLMELKSQEATDKQVRVAMKILGIERAKLHGWPNTYSFTKAMGEMLLLKHKENLCVVTLRPTIITSTYKEPFPGWIEGARTMDIFVLLYGKGKANFMMGDPDSILDAIPGDMVVNSILAAVAHHGSGGDHHQRRKYSDKEMIYHVGSSSTNPLKILDLRNYLFSYFTHNPWTTKTGEVVKVSKPVLLTSLKDLRRYISIRYLPIITVLKLLNVVLFHYFEEKCVTVEKKINLVMRIAELYKPYLFFYGSFDETNTRRLRKAIAEKNMAETLYFDAQGIVWEDYFNNTHIPGVVKYAF</sequence>
<dbReference type="InterPro" id="IPR013120">
    <property type="entry name" value="FAR_NAD-bd"/>
</dbReference>
<comment type="catalytic activity">
    <reaction evidence="4">
        <text>a long-chain fatty acyl-CoA + 2 NADPH + 2 H(+) = a long-chain primary fatty alcohol + 2 NADP(+) + CoA</text>
        <dbReference type="Rhea" id="RHEA:52716"/>
        <dbReference type="ChEBI" id="CHEBI:15378"/>
        <dbReference type="ChEBI" id="CHEBI:57287"/>
        <dbReference type="ChEBI" id="CHEBI:57783"/>
        <dbReference type="ChEBI" id="CHEBI:58349"/>
        <dbReference type="ChEBI" id="CHEBI:77396"/>
        <dbReference type="ChEBI" id="CHEBI:83139"/>
        <dbReference type="EC" id="1.2.1.84"/>
    </reaction>
</comment>
<dbReference type="InterPro" id="IPR036291">
    <property type="entry name" value="NAD(P)-bd_dom_sf"/>
</dbReference>
<dbReference type="CDD" id="cd09071">
    <property type="entry name" value="FAR_C"/>
    <property type="match status" value="1"/>
</dbReference>
<keyword evidence="2 4" id="KW-0444">Lipid biosynthesis</keyword>
<evidence type="ECO:0000256" key="4">
    <source>
        <dbReference type="RuleBase" id="RU363097"/>
    </source>
</evidence>
<feature type="domain" description="Fatty acyl-CoA reductase C-terminal" evidence="7">
    <location>
        <begin position="717"/>
        <end position="789"/>
    </location>
</feature>
<feature type="signal peptide" evidence="6">
    <location>
        <begin position="1"/>
        <end position="29"/>
    </location>
</feature>
<dbReference type="GO" id="GO:0010345">
    <property type="term" value="P:suberin biosynthetic process"/>
    <property type="evidence" value="ECO:0007669"/>
    <property type="project" value="TreeGrafter"/>
</dbReference>
<dbReference type="InterPro" id="IPR033640">
    <property type="entry name" value="FAR_C"/>
</dbReference>
<dbReference type="Pfam" id="PF03015">
    <property type="entry name" value="Sterile"/>
    <property type="match status" value="1"/>
</dbReference>
<dbReference type="Proteomes" id="UP000595140">
    <property type="component" value="Unassembled WGS sequence"/>
</dbReference>
<evidence type="ECO:0000256" key="6">
    <source>
        <dbReference type="SAM" id="SignalP"/>
    </source>
</evidence>
<dbReference type="SUPFAM" id="SSF51735">
    <property type="entry name" value="NAD(P)-binding Rossmann-fold domains"/>
    <property type="match status" value="1"/>
</dbReference>
<evidence type="ECO:0000259" key="8">
    <source>
        <dbReference type="Pfam" id="PF07993"/>
    </source>
</evidence>
<keyword evidence="6" id="KW-0732">Signal</keyword>
<keyword evidence="10" id="KW-1185">Reference proteome</keyword>
<dbReference type="GO" id="GO:0102965">
    <property type="term" value="F:alcohol-forming long-chain fatty acyl-CoA reductase activity"/>
    <property type="evidence" value="ECO:0007669"/>
    <property type="project" value="UniProtKB-EC"/>
</dbReference>
<keyword evidence="4" id="KW-0560">Oxidoreductase</keyword>
<comment type="similarity">
    <text evidence="1 4">Belongs to the fatty acyl-CoA reductase family.</text>
</comment>
<organism evidence="9 10">
    <name type="scientific">Cuscuta campestris</name>
    <dbReference type="NCBI Taxonomy" id="132261"/>
    <lineage>
        <taxon>Eukaryota</taxon>
        <taxon>Viridiplantae</taxon>
        <taxon>Streptophyta</taxon>
        <taxon>Embryophyta</taxon>
        <taxon>Tracheophyta</taxon>
        <taxon>Spermatophyta</taxon>
        <taxon>Magnoliopsida</taxon>
        <taxon>eudicotyledons</taxon>
        <taxon>Gunneridae</taxon>
        <taxon>Pentapetalae</taxon>
        <taxon>asterids</taxon>
        <taxon>lamiids</taxon>
        <taxon>Solanales</taxon>
        <taxon>Convolvulaceae</taxon>
        <taxon>Cuscuteae</taxon>
        <taxon>Cuscuta</taxon>
        <taxon>Cuscuta subgen. Grammica</taxon>
        <taxon>Cuscuta sect. Cleistogrammica</taxon>
    </lineage>
</organism>
<dbReference type="EC" id="1.2.1.84" evidence="4"/>
<name>A0A484L546_9ASTE</name>
<proteinExistence type="inferred from homology"/>
<dbReference type="GO" id="GO:0080019">
    <property type="term" value="F:alcohol-forming very long-chain fatty acyl-CoA reductase activity"/>
    <property type="evidence" value="ECO:0007669"/>
    <property type="project" value="InterPro"/>
</dbReference>
<evidence type="ECO:0000259" key="7">
    <source>
        <dbReference type="Pfam" id="PF03015"/>
    </source>
</evidence>
<dbReference type="EMBL" id="OOIL02001013">
    <property type="protein sequence ID" value="VFQ71446.1"/>
    <property type="molecule type" value="Genomic_DNA"/>
</dbReference>
<gene>
    <name evidence="9" type="ORF">CCAM_LOCUS13222</name>
</gene>
<dbReference type="PANTHER" id="PTHR11011">
    <property type="entry name" value="MALE STERILITY PROTEIN 2-RELATED"/>
    <property type="match status" value="1"/>
</dbReference>
<keyword evidence="4" id="KW-0521">NADP</keyword>
<feature type="compositionally biased region" description="Basic and acidic residues" evidence="5">
    <location>
        <begin position="29"/>
        <end position="40"/>
    </location>
</feature>
<dbReference type="Gene3D" id="3.40.50.720">
    <property type="entry name" value="NAD(P)-binding Rossmann-like Domain"/>
    <property type="match status" value="1"/>
</dbReference>
<dbReference type="AlphaFoldDB" id="A0A484L546"/>
<dbReference type="CDD" id="cd05236">
    <property type="entry name" value="FAR-N_SDR_e"/>
    <property type="match status" value="1"/>
</dbReference>
<evidence type="ECO:0000313" key="10">
    <source>
        <dbReference type="Proteomes" id="UP000595140"/>
    </source>
</evidence>
<dbReference type="GO" id="GO:0035336">
    <property type="term" value="P:long-chain fatty-acyl-CoA metabolic process"/>
    <property type="evidence" value="ECO:0007669"/>
    <property type="project" value="TreeGrafter"/>
</dbReference>
<keyword evidence="3 4" id="KW-0443">Lipid metabolism</keyword>
<feature type="region of interest" description="Disordered" evidence="5">
    <location>
        <begin position="29"/>
        <end position="53"/>
    </location>
</feature>
<comment type="function">
    <text evidence="4">Catalyzes the reduction of fatty acyl-CoA to fatty alcohols.</text>
</comment>
<dbReference type="InterPro" id="IPR026055">
    <property type="entry name" value="FAR"/>
</dbReference>
<protein>
    <recommendedName>
        <fullName evidence="4">Fatty acyl-CoA reductase</fullName>
        <ecNumber evidence="4">1.2.1.84</ecNumber>
    </recommendedName>
</protein>
<feature type="transmembrane region" description="Helical" evidence="4">
    <location>
        <begin position="106"/>
        <end position="131"/>
    </location>
</feature>
<accession>A0A484L546</accession>
<keyword evidence="4" id="KW-0472">Membrane</keyword>
<keyword evidence="4" id="KW-1133">Transmembrane helix</keyword>
<dbReference type="Pfam" id="PF07993">
    <property type="entry name" value="NAD_binding_4"/>
    <property type="match status" value="1"/>
</dbReference>
<dbReference type="PANTHER" id="PTHR11011:SF105">
    <property type="entry name" value="FATTY ACYL-COA REDUCTASE"/>
    <property type="match status" value="1"/>
</dbReference>
<feature type="domain" description="Thioester reductase (TE)" evidence="8">
    <location>
        <begin position="311"/>
        <end position="610"/>
    </location>
</feature>
<keyword evidence="4" id="KW-0812">Transmembrane</keyword>
<evidence type="ECO:0000256" key="5">
    <source>
        <dbReference type="SAM" id="MobiDB-lite"/>
    </source>
</evidence>
<feature type="chain" id="PRO_5019836723" description="Fatty acyl-CoA reductase" evidence="6">
    <location>
        <begin position="30"/>
        <end position="790"/>
    </location>
</feature>
<evidence type="ECO:0000313" key="9">
    <source>
        <dbReference type="EMBL" id="VFQ71446.1"/>
    </source>
</evidence>
<evidence type="ECO:0000256" key="3">
    <source>
        <dbReference type="ARBA" id="ARBA00023098"/>
    </source>
</evidence>
<reference evidence="9 10" key="1">
    <citation type="submission" date="2018-04" db="EMBL/GenBank/DDBJ databases">
        <authorList>
            <person name="Vogel A."/>
        </authorList>
    </citation>
    <scope>NUCLEOTIDE SEQUENCE [LARGE SCALE GENOMIC DNA]</scope>
</reference>
<evidence type="ECO:0000256" key="2">
    <source>
        <dbReference type="ARBA" id="ARBA00022516"/>
    </source>
</evidence>